<feature type="transmembrane region" description="Helical" evidence="5">
    <location>
        <begin position="220"/>
        <end position="241"/>
    </location>
</feature>
<feature type="transmembrane region" description="Helical" evidence="5">
    <location>
        <begin position="366"/>
        <end position="384"/>
    </location>
</feature>
<dbReference type="OMA" id="ARYSWEI"/>
<dbReference type="InterPro" id="IPR020846">
    <property type="entry name" value="MFS_dom"/>
</dbReference>
<sequence>MGNWSWNFNPPALSAVDSTASTDSASWKTERSPSSYTLPGSVGSTAHTRTIHVPIDVTNALQSKGLYADQQGIVRWRHDSIQSVHPRRWPLIRKIYDSAVICFMEFVMTLISNAGTSIAPEAKDHLGISNELALFCFTTLYLLGDALGGLLFPPLAESFGGRTLYVSATIGFSAACLILGACPNLPVIIVTRFIMGFLSAMPGVVGAGSIENMWDTKARVWLIHIWICSAVLGLAVAPPITTIVNESHLGWHWNFYIAAAVTAGIAVLCLGIEESRPSQLLRQQVKDIKHKTSFQRLSLDDSDTPPDFRTFVRTSLTLPIRLFFTEPIVFLTAIMGATVYGVIYLFSAALPDVYVRQYGFSTLQSSLVSLSIGVGVAFTFLPRIYDIRVACRKSAHAIQPEDKLMGFFIAAPVLAIGLWWFALTVPPLIHGVLPWASIASLVLFGYAVVEFDNVLSGYLCDTYASHAASAISPMSFLRAILSGVFPLFGSQMFRNLGANYAMFILAGIATIFCVVAVLFRMYGKRIRESSPMAEKTRNANAEVHVHVPMAGV</sequence>
<gene>
    <name evidence="7" type="ORF">CLAFUR5_05185</name>
</gene>
<reference evidence="7" key="2">
    <citation type="journal article" date="2022" name="Microb. Genom.">
        <title>A chromosome-scale genome assembly of the tomato pathogen Cladosporium fulvum reveals a compartmentalized genome architecture and the presence of a dispensable chromosome.</title>
        <authorList>
            <person name="Zaccaron A.Z."/>
            <person name="Chen L.H."/>
            <person name="Samaras A."/>
            <person name="Stergiopoulos I."/>
        </authorList>
    </citation>
    <scope>NUCLEOTIDE SEQUENCE</scope>
    <source>
        <strain evidence="7">Race5_Kim</strain>
    </source>
</reference>
<dbReference type="RefSeq" id="XP_047760607.1">
    <property type="nucleotide sequence ID" value="XM_047904333.1"/>
</dbReference>
<keyword evidence="4 5" id="KW-0472">Membrane</keyword>
<keyword evidence="2 5" id="KW-0812">Transmembrane</keyword>
<dbReference type="PROSITE" id="PS50850">
    <property type="entry name" value="MFS"/>
    <property type="match status" value="1"/>
</dbReference>
<evidence type="ECO:0000256" key="3">
    <source>
        <dbReference type="ARBA" id="ARBA00022989"/>
    </source>
</evidence>
<keyword evidence="3 5" id="KW-1133">Transmembrane helix</keyword>
<feature type="transmembrane region" description="Helical" evidence="5">
    <location>
        <begin position="428"/>
        <end position="449"/>
    </location>
</feature>
<dbReference type="PANTHER" id="PTHR23502:SF157">
    <property type="entry name" value="MAJOR FACILITATOR SUPERFAMILY (MFS) PROFILE DOMAIN-CONTAINING PROTEIN-RELATED"/>
    <property type="match status" value="1"/>
</dbReference>
<feature type="transmembrane region" description="Helical" evidence="5">
    <location>
        <begin position="95"/>
        <end position="112"/>
    </location>
</feature>
<dbReference type="GO" id="GO:0022857">
    <property type="term" value="F:transmembrane transporter activity"/>
    <property type="evidence" value="ECO:0007669"/>
    <property type="project" value="InterPro"/>
</dbReference>
<evidence type="ECO:0000259" key="6">
    <source>
        <dbReference type="PROSITE" id="PS50850"/>
    </source>
</evidence>
<dbReference type="InterPro" id="IPR036259">
    <property type="entry name" value="MFS_trans_sf"/>
</dbReference>
<dbReference type="GeneID" id="71985063"/>
<evidence type="ECO:0000256" key="5">
    <source>
        <dbReference type="SAM" id="Phobius"/>
    </source>
</evidence>
<dbReference type="EMBL" id="CP090166">
    <property type="protein sequence ID" value="UJO16241.1"/>
    <property type="molecule type" value="Genomic_DNA"/>
</dbReference>
<feature type="transmembrane region" description="Helical" evidence="5">
    <location>
        <begin position="187"/>
        <end position="208"/>
    </location>
</feature>
<dbReference type="SUPFAM" id="SSF103473">
    <property type="entry name" value="MFS general substrate transporter"/>
    <property type="match status" value="1"/>
</dbReference>
<dbReference type="OrthoDB" id="5410178at2759"/>
<evidence type="ECO:0000313" key="7">
    <source>
        <dbReference type="EMBL" id="UJO16241.1"/>
    </source>
</evidence>
<feature type="transmembrane region" description="Helical" evidence="5">
    <location>
        <begin position="253"/>
        <end position="272"/>
    </location>
</feature>
<feature type="domain" description="Major facilitator superfamily (MFS) profile" evidence="6">
    <location>
        <begin position="91"/>
        <end position="525"/>
    </location>
</feature>
<feature type="transmembrane region" description="Helical" evidence="5">
    <location>
        <begin position="404"/>
        <end position="422"/>
    </location>
</feature>
<dbReference type="InterPro" id="IPR011701">
    <property type="entry name" value="MFS"/>
</dbReference>
<evidence type="ECO:0000256" key="4">
    <source>
        <dbReference type="ARBA" id="ARBA00023136"/>
    </source>
</evidence>
<feature type="transmembrane region" description="Helical" evidence="5">
    <location>
        <begin position="328"/>
        <end position="346"/>
    </location>
</feature>
<dbReference type="AlphaFoldDB" id="A0A9Q8LF25"/>
<proteinExistence type="predicted"/>
<dbReference type="Pfam" id="PF07690">
    <property type="entry name" value="MFS_1"/>
    <property type="match status" value="1"/>
</dbReference>
<evidence type="ECO:0000256" key="1">
    <source>
        <dbReference type="ARBA" id="ARBA00004141"/>
    </source>
</evidence>
<reference evidence="7" key="1">
    <citation type="submission" date="2021-12" db="EMBL/GenBank/DDBJ databases">
        <authorList>
            <person name="Zaccaron A."/>
            <person name="Stergiopoulos I."/>
        </authorList>
    </citation>
    <scope>NUCLEOTIDE SEQUENCE</scope>
    <source>
        <strain evidence="7">Race5_Kim</strain>
    </source>
</reference>
<evidence type="ECO:0000256" key="2">
    <source>
        <dbReference type="ARBA" id="ARBA00022692"/>
    </source>
</evidence>
<evidence type="ECO:0000313" key="8">
    <source>
        <dbReference type="Proteomes" id="UP000756132"/>
    </source>
</evidence>
<accession>A0A9Q8LF25</accession>
<feature type="transmembrane region" description="Helical" evidence="5">
    <location>
        <begin position="164"/>
        <end position="181"/>
    </location>
</feature>
<dbReference type="GO" id="GO:0016020">
    <property type="term" value="C:membrane"/>
    <property type="evidence" value="ECO:0007669"/>
    <property type="project" value="UniProtKB-SubCell"/>
</dbReference>
<feature type="transmembrane region" description="Helical" evidence="5">
    <location>
        <begin position="500"/>
        <end position="522"/>
    </location>
</feature>
<organism evidence="7 8">
    <name type="scientific">Passalora fulva</name>
    <name type="common">Tomato leaf mold</name>
    <name type="synonym">Cladosporium fulvum</name>
    <dbReference type="NCBI Taxonomy" id="5499"/>
    <lineage>
        <taxon>Eukaryota</taxon>
        <taxon>Fungi</taxon>
        <taxon>Dikarya</taxon>
        <taxon>Ascomycota</taxon>
        <taxon>Pezizomycotina</taxon>
        <taxon>Dothideomycetes</taxon>
        <taxon>Dothideomycetidae</taxon>
        <taxon>Mycosphaerellales</taxon>
        <taxon>Mycosphaerellaceae</taxon>
        <taxon>Fulvia</taxon>
    </lineage>
</organism>
<dbReference type="PANTHER" id="PTHR23502">
    <property type="entry name" value="MAJOR FACILITATOR SUPERFAMILY"/>
    <property type="match status" value="1"/>
</dbReference>
<comment type="subcellular location">
    <subcellularLocation>
        <location evidence="1">Membrane</location>
        <topology evidence="1">Multi-pass membrane protein</topology>
    </subcellularLocation>
</comment>
<keyword evidence="8" id="KW-1185">Reference proteome</keyword>
<dbReference type="Gene3D" id="1.20.1250.20">
    <property type="entry name" value="MFS general substrate transporter like domains"/>
    <property type="match status" value="1"/>
</dbReference>
<dbReference type="KEGG" id="ffu:CLAFUR5_05185"/>
<feature type="transmembrane region" description="Helical" evidence="5">
    <location>
        <begin position="132"/>
        <end position="152"/>
    </location>
</feature>
<feature type="transmembrane region" description="Helical" evidence="5">
    <location>
        <begin position="470"/>
        <end position="488"/>
    </location>
</feature>
<name>A0A9Q8LF25_PASFU</name>
<dbReference type="Proteomes" id="UP000756132">
    <property type="component" value="Chromosome 4"/>
</dbReference>
<protein>
    <recommendedName>
        <fullName evidence="6">Major facilitator superfamily (MFS) profile domain-containing protein</fullName>
    </recommendedName>
</protein>